<comment type="caution">
    <text evidence="5">The sequence shown here is derived from an EMBL/GenBank/DDBJ whole genome shotgun (WGS) entry which is preliminary data.</text>
</comment>
<reference evidence="5 6" key="1">
    <citation type="journal article" date="2020" name="bioRxiv">
        <title>Sequence and annotation of 42 cannabis genomes reveals extensive copy number variation in cannabinoid synthesis and pathogen resistance genes.</title>
        <authorList>
            <person name="Mckernan K.J."/>
            <person name="Helbert Y."/>
            <person name="Kane L.T."/>
            <person name="Ebling H."/>
            <person name="Zhang L."/>
            <person name="Liu B."/>
            <person name="Eaton Z."/>
            <person name="Mclaughlin S."/>
            <person name="Kingan S."/>
            <person name="Baybayan P."/>
            <person name="Concepcion G."/>
            <person name="Jordan M."/>
            <person name="Riva A."/>
            <person name="Barbazuk W."/>
            <person name="Harkins T."/>
        </authorList>
    </citation>
    <scope>NUCLEOTIDE SEQUENCE [LARGE SCALE GENOMIC DNA]</scope>
    <source>
        <strain evidence="6">cv. Jamaican Lion 4</strain>
        <tissue evidence="5">Leaf</tissue>
    </source>
</reference>
<dbReference type="Proteomes" id="UP000525078">
    <property type="component" value="Unassembled WGS sequence"/>
</dbReference>
<dbReference type="InterPro" id="IPR021109">
    <property type="entry name" value="Peptidase_aspartic_dom_sf"/>
</dbReference>
<comment type="similarity">
    <text evidence="1">Belongs to the peptidase A1 family.</text>
</comment>
<dbReference type="PANTHER" id="PTHR43025">
    <property type="entry name" value="MONOGALACTOSYLDIACYLGLYCEROL SYNTHASE"/>
    <property type="match status" value="1"/>
</dbReference>
<dbReference type="Gene3D" id="2.40.70.10">
    <property type="entry name" value="Acid Proteases"/>
    <property type="match status" value="1"/>
</dbReference>
<evidence type="ECO:0000313" key="5">
    <source>
        <dbReference type="EMBL" id="KAF4357513.1"/>
    </source>
</evidence>
<dbReference type="InterPro" id="IPR013955">
    <property type="entry name" value="Rep_factor-A_C"/>
</dbReference>
<evidence type="ECO:0000256" key="2">
    <source>
        <dbReference type="SAM" id="MobiDB-lite"/>
    </source>
</evidence>
<dbReference type="SUPFAM" id="SSF50249">
    <property type="entry name" value="Nucleic acid-binding proteins"/>
    <property type="match status" value="2"/>
</dbReference>
<dbReference type="PANTHER" id="PTHR43025:SF1">
    <property type="entry name" value="MONOGALACTOSYLDIACYLGLYCEROL SYNTHASE 2, CHLOROPLASTIC"/>
    <property type="match status" value="1"/>
</dbReference>
<feature type="domain" description="Replication factor A C-terminal" evidence="3">
    <location>
        <begin position="551"/>
        <end position="655"/>
    </location>
</feature>
<organism evidence="5 6">
    <name type="scientific">Cannabis sativa</name>
    <name type="common">Hemp</name>
    <name type="synonym">Marijuana</name>
    <dbReference type="NCBI Taxonomy" id="3483"/>
    <lineage>
        <taxon>Eukaryota</taxon>
        <taxon>Viridiplantae</taxon>
        <taxon>Streptophyta</taxon>
        <taxon>Embryophyta</taxon>
        <taxon>Tracheophyta</taxon>
        <taxon>Spermatophyta</taxon>
        <taxon>Magnoliopsida</taxon>
        <taxon>eudicotyledons</taxon>
        <taxon>Gunneridae</taxon>
        <taxon>Pentapetalae</taxon>
        <taxon>rosids</taxon>
        <taxon>fabids</taxon>
        <taxon>Rosales</taxon>
        <taxon>Cannabaceae</taxon>
        <taxon>Cannabis</taxon>
    </lineage>
</organism>
<name>A0A7J6EGC9_CANSA</name>
<dbReference type="EMBL" id="JAATIP010000235">
    <property type="protein sequence ID" value="KAF4357513.1"/>
    <property type="molecule type" value="Genomic_DNA"/>
</dbReference>
<evidence type="ECO:0000313" key="6">
    <source>
        <dbReference type="Proteomes" id="UP000525078"/>
    </source>
</evidence>
<proteinExistence type="inferred from homology"/>
<feature type="compositionally biased region" description="Basic and acidic residues" evidence="2">
    <location>
        <begin position="702"/>
        <end position="730"/>
    </location>
</feature>
<gene>
    <name evidence="5" type="ORF">F8388_002411</name>
</gene>
<feature type="domain" description="Xylanase inhibitor N-terminal" evidence="4">
    <location>
        <begin position="81"/>
        <end position="207"/>
    </location>
</feature>
<sequence length="730" mass="81580">MSIWAIFAGRDCGPHYSGFYRASGLARPGPEAWLEKSSGKLCLLISSKALRITGIDDRRYWNYIPTQESRRIGGRVDAERHGSSTSKKVTCNNTICGRRNRCLELGSCPYMVSYVSGETSTSGVLIEDVLHLKREDKYQELVEAYVTFGCGEVQSGSFLDVAAPNGLFGLGMEKISVPSILSREGFIANSFSMCFGQDGVGRISFGDKGSLDQQETPFNLNPSHPTYNINVTQIRDQLRQELEMDPDLPAVLVMGGGEGMGPIKKTAMALRESLYHKEAGKPIGQGFENQMEKCMGACDCIITKAEPGTIVEALIRGLPIILNDYIPRQENHIEATIYQADIQALHQTLHMTKAYAISNAHVKDCKLDYKNMEISNCNIQQYIDLPSKEINLIAAVIDIRPKRQIHNRHGEATIQELVLVDNEFNIATLTMWNNFVDNECAAISNIIHKKPIMIGTRLKVVCYNGMSISTKNSSCFLIEPQLEVAKDLRAWITRNNCILNERITQKAYFLPATNLSPPPSDQITDISKINDMLNMQTTFWVKAIAKVTNYGQPFWYMACPLCNRITGSEYGETFHCLYCKNNDLKAVPRIDVELTDSSAWITATVFGEIVETLFSCNATTLMNTKIKASDSIPNELPELHDNKEILAYIKAVKQDSTERWKFNITSFLNTTPLSNEELISNASTSHPNPTPLVILPEKKHKATADDEEKKHETTNEDGNNHKASNEDQMQ</sequence>
<evidence type="ECO:0000259" key="3">
    <source>
        <dbReference type="Pfam" id="PF08646"/>
    </source>
</evidence>
<dbReference type="Pfam" id="PF08646">
    <property type="entry name" value="Rep_fac-A_C"/>
    <property type="match status" value="1"/>
</dbReference>
<protein>
    <submittedName>
        <fullName evidence="5">Uncharacterized protein</fullName>
    </submittedName>
</protein>
<dbReference type="InterPro" id="IPR012340">
    <property type="entry name" value="NA-bd_OB-fold"/>
</dbReference>
<dbReference type="AlphaFoldDB" id="A0A7J6EGC9"/>
<dbReference type="SUPFAM" id="SSF50630">
    <property type="entry name" value="Acid proteases"/>
    <property type="match status" value="1"/>
</dbReference>
<evidence type="ECO:0000259" key="4">
    <source>
        <dbReference type="Pfam" id="PF14543"/>
    </source>
</evidence>
<dbReference type="Gene3D" id="2.40.50.140">
    <property type="entry name" value="Nucleic acid-binding proteins"/>
    <property type="match status" value="2"/>
</dbReference>
<accession>A0A7J6EGC9</accession>
<dbReference type="Gene3D" id="3.40.50.2000">
    <property type="entry name" value="Glycogen Phosphorylase B"/>
    <property type="match status" value="1"/>
</dbReference>
<dbReference type="InterPro" id="IPR032861">
    <property type="entry name" value="TAXi_N"/>
</dbReference>
<dbReference type="SUPFAM" id="SSF53756">
    <property type="entry name" value="UDP-Glycosyltransferase/glycogen phosphorylase"/>
    <property type="match status" value="1"/>
</dbReference>
<feature type="region of interest" description="Disordered" evidence="2">
    <location>
        <begin position="679"/>
        <end position="730"/>
    </location>
</feature>
<evidence type="ECO:0000256" key="1">
    <source>
        <dbReference type="ARBA" id="ARBA00007447"/>
    </source>
</evidence>
<dbReference type="Pfam" id="PF14543">
    <property type="entry name" value="TAXi_N"/>
    <property type="match status" value="1"/>
</dbReference>
<dbReference type="InterPro" id="IPR050519">
    <property type="entry name" value="Glycosyltransf_28_UgtP"/>
</dbReference>